<dbReference type="Pfam" id="PF04230">
    <property type="entry name" value="PS_pyruv_trans"/>
    <property type="match status" value="1"/>
</dbReference>
<dbReference type="EMBL" id="WDAG01000009">
    <property type="protein sequence ID" value="KAB6659912.1"/>
    <property type="molecule type" value="Genomic_DNA"/>
</dbReference>
<dbReference type="RefSeq" id="WP_117814945.1">
    <property type="nucleotide sequence ID" value="NZ_JABDSE010000002.1"/>
</dbReference>
<dbReference type="InterPro" id="IPR007345">
    <property type="entry name" value="Polysacch_pyruvyl_Trfase"/>
</dbReference>
<dbReference type="AlphaFoldDB" id="A0A6I1BLZ4"/>
<evidence type="ECO:0000259" key="1">
    <source>
        <dbReference type="Pfam" id="PF04230"/>
    </source>
</evidence>
<name>A0A6I1BLZ4_PHOVU</name>
<feature type="domain" description="Polysaccharide pyruvyl transferase" evidence="1">
    <location>
        <begin position="13"/>
        <end position="313"/>
    </location>
</feature>
<evidence type="ECO:0000313" key="6">
    <source>
        <dbReference type="Proteomes" id="UP000470777"/>
    </source>
</evidence>
<dbReference type="Proteomes" id="UP000470952">
    <property type="component" value="Unassembled WGS sequence"/>
</dbReference>
<evidence type="ECO:0000313" key="5">
    <source>
        <dbReference type="Proteomes" id="UP000437380"/>
    </source>
</evidence>
<evidence type="ECO:0000313" key="4">
    <source>
        <dbReference type="EMBL" id="KAB6700919.1"/>
    </source>
</evidence>
<evidence type="ECO:0000313" key="3">
    <source>
        <dbReference type="EMBL" id="KAB6694467.1"/>
    </source>
</evidence>
<dbReference type="GO" id="GO:0016740">
    <property type="term" value="F:transferase activity"/>
    <property type="evidence" value="ECO:0007669"/>
    <property type="project" value="UniProtKB-KW"/>
</dbReference>
<accession>A0A6I1BLZ4</accession>
<evidence type="ECO:0000313" key="2">
    <source>
        <dbReference type="EMBL" id="KAB6659912.1"/>
    </source>
</evidence>
<evidence type="ECO:0000313" key="7">
    <source>
        <dbReference type="Proteomes" id="UP000470952"/>
    </source>
</evidence>
<keyword evidence="4" id="KW-0808">Transferase</keyword>
<gene>
    <name evidence="4" type="ORF">GAY17_07890</name>
    <name evidence="2" type="ORF">GAZ76_09710</name>
    <name evidence="3" type="ORF">GAZ92_07335</name>
</gene>
<dbReference type="Proteomes" id="UP000437380">
    <property type="component" value="Unassembled WGS sequence"/>
</dbReference>
<reference evidence="5 6" key="1">
    <citation type="journal article" date="2019" name="Nat. Med.">
        <title>A library of human gut bacterial isolates paired with longitudinal multiomics data enables mechanistic microbiome research.</title>
        <authorList>
            <person name="Poyet M."/>
            <person name="Groussin M."/>
            <person name="Gibbons S.M."/>
            <person name="Avila-Pacheco J."/>
            <person name="Jiang X."/>
            <person name="Kearney S.M."/>
            <person name="Perrotta A.R."/>
            <person name="Berdy B."/>
            <person name="Zhao S."/>
            <person name="Lieberman T.D."/>
            <person name="Swanson P.K."/>
            <person name="Smith M."/>
            <person name="Roesemann S."/>
            <person name="Alexander J.E."/>
            <person name="Rich S.A."/>
            <person name="Livny J."/>
            <person name="Vlamakis H."/>
            <person name="Clish C."/>
            <person name="Bullock K."/>
            <person name="Deik A."/>
            <person name="Scott J."/>
            <person name="Pierce K.A."/>
            <person name="Xavier R.J."/>
            <person name="Alm E.J."/>
        </authorList>
    </citation>
    <scope>NUCLEOTIDE SEQUENCE [LARGE SCALE GENOMIC DNA]</scope>
    <source>
        <strain evidence="4 5">BIOML-A82</strain>
        <strain evidence="3 6">BIOML-A85</strain>
        <strain evidence="2 7">BIOML-A93</strain>
    </source>
</reference>
<sequence>MRIGILTLPLHTNYGGILQAYALQTVLERMGHEASVITTPNKAELPVWKWPYSYPKRMIRKYILGKNEPVFFESYHNRVYPIVGQYTLQFINKYIHCFEVGKLLDLKEKDFDAFVVGSDQVWRPMYYPTRIENAYLDFAKDWNIKRMAYATSFGTSEWEYTVGQTERCRELLRKFDVVSVREESAVELCRKFFGVNASHVLDPTMLLDVQDYVDLVKRADIPKSKGTLLCYILDETESTTDLISRLASETGLVPFRGNSRVEDWSAPLAERIQPPVEQWLRGFMDAELVVTDSFHACVFSILFHKPFVVVGNKERGLARVKSLLKMFGLEERWNSDIPTISFSKTIDWKDVDECLEEWRKSSHDVLRFFKINKE</sequence>
<protein>
    <submittedName>
        <fullName evidence="4">Polysaccharide pyruvyl transferase family protein</fullName>
    </submittedName>
</protein>
<comment type="caution">
    <text evidence="4">The sequence shown here is derived from an EMBL/GenBank/DDBJ whole genome shotgun (WGS) entry which is preliminary data.</text>
</comment>
<dbReference type="EMBL" id="WCZY01000007">
    <property type="protein sequence ID" value="KAB6694467.1"/>
    <property type="molecule type" value="Genomic_DNA"/>
</dbReference>
<organism evidence="4 5">
    <name type="scientific">Phocaeicola vulgatus</name>
    <name type="common">Bacteroides vulgatus</name>
    <dbReference type="NCBI Taxonomy" id="821"/>
    <lineage>
        <taxon>Bacteria</taxon>
        <taxon>Pseudomonadati</taxon>
        <taxon>Bacteroidota</taxon>
        <taxon>Bacteroidia</taxon>
        <taxon>Bacteroidales</taxon>
        <taxon>Bacteroidaceae</taxon>
        <taxon>Phocaeicola</taxon>
    </lineage>
</organism>
<proteinExistence type="predicted"/>
<dbReference type="EMBL" id="WCZV01000007">
    <property type="protein sequence ID" value="KAB6700919.1"/>
    <property type="molecule type" value="Genomic_DNA"/>
</dbReference>
<dbReference type="Proteomes" id="UP000470777">
    <property type="component" value="Unassembled WGS sequence"/>
</dbReference>